<organism evidence="3">
    <name type="scientific">uncultured Solirubrobacteraceae bacterium</name>
    <dbReference type="NCBI Taxonomy" id="1162706"/>
    <lineage>
        <taxon>Bacteria</taxon>
        <taxon>Bacillati</taxon>
        <taxon>Actinomycetota</taxon>
        <taxon>Thermoleophilia</taxon>
        <taxon>Solirubrobacterales</taxon>
        <taxon>Solirubrobacteraceae</taxon>
        <taxon>environmental samples</taxon>
    </lineage>
</organism>
<evidence type="ECO:0000256" key="2">
    <source>
        <dbReference type="SAM" id="MobiDB-lite"/>
    </source>
</evidence>
<accession>A0A6J4RD18</accession>
<dbReference type="SUPFAM" id="SSF141000">
    <property type="entry name" value="Glu-tRNAGln amidotransferase C subunit"/>
    <property type="match status" value="1"/>
</dbReference>
<keyword evidence="1" id="KW-0648">Protein biosynthesis</keyword>
<name>A0A6J4RD18_9ACTN</name>
<dbReference type="Pfam" id="PF02686">
    <property type="entry name" value="GatC"/>
    <property type="match status" value="1"/>
</dbReference>
<evidence type="ECO:0000256" key="1">
    <source>
        <dbReference type="HAMAP-Rule" id="MF_00122"/>
    </source>
</evidence>
<dbReference type="GO" id="GO:0005524">
    <property type="term" value="F:ATP binding"/>
    <property type="evidence" value="ECO:0007669"/>
    <property type="project" value="UniProtKB-KW"/>
</dbReference>
<comment type="similarity">
    <text evidence="1">Belongs to the GatC family.</text>
</comment>
<sequence length="96" mass="10428">MLERDQVLHVARLARLELADDEVERMRQELSKVLDHIEKIGELDDLGGVEPTSHVVALENALRADEPRPSLPRESALAAAPDPADGGFRVPSPGTA</sequence>
<keyword evidence="3" id="KW-0808">Transferase</keyword>
<feature type="region of interest" description="Disordered" evidence="2">
    <location>
        <begin position="61"/>
        <end position="96"/>
    </location>
</feature>
<dbReference type="EMBL" id="CADCVJ010000087">
    <property type="protein sequence ID" value="CAA9470582.1"/>
    <property type="molecule type" value="Genomic_DNA"/>
</dbReference>
<dbReference type="GO" id="GO:0070681">
    <property type="term" value="P:glutaminyl-tRNAGln biosynthesis via transamidation"/>
    <property type="evidence" value="ECO:0007669"/>
    <property type="project" value="TreeGrafter"/>
</dbReference>
<protein>
    <recommendedName>
        <fullName evidence="1">Aspartyl/glutamyl-tRNA(Asn/Gln) amidotransferase subunit C</fullName>
        <shortName evidence="1">Asp/Glu-ADT subunit C</shortName>
        <ecNumber evidence="1">6.3.5.-</ecNumber>
    </recommendedName>
</protein>
<dbReference type="InterPro" id="IPR003837">
    <property type="entry name" value="GatC"/>
</dbReference>
<dbReference type="EC" id="6.3.5.-" evidence="1"/>
<dbReference type="GO" id="GO:0050567">
    <property type="term" value="F:glutaminyl-tRNA synthase (glutamine-hydrolyzing) activity"/>
    <property type="evidence" value="ECO:0007669"/>
    <property type="project" value="UniProtKB-UniRule"/>
</dbReference>
<dbReference type="PANTHER" id="PTHR15004:SF0">
    <property type="entry name" value="GLUTAMYL-TRNA(GLN) AMIDOTRANSFERASE SUBUNIT C, MITOCHONDRIAL"/>
    <property type="match status" value="1"/>
</dbReference>
<gene>
    <name evidence="1" type="primary">gatC</name>
    <name evidence="3" type="ORF">AVDCRST_MAG38-1265</name>
</gene>
<dbReference type="HAMAP" id="MF_00122">
    <property type="entry name" value="GatC"/>
    <property type="match status" value="1"/>
</dbReference>
<feature type="compositionally biased region" description="Low complexity" evidence="2">
    <location>
        <begin position="78"/>
        <end position="87"/>
    </location>
</feature>
<evidence type="ECO:0000313" key="3">
    <source>
        <dbReference type="EMBL" id="CAA9470582.1"/>
    </source>
</evidence>
<dbReference type="GO" id="GO:0006450">
    <property type="term" value="P:regulation of translational fidelity"/>
    <property type="evidence" value="ECO:0007669"/>
    <property type="project" value="InterPro"/>
</dbReference>
<dbReference type="NCBIfam" id="TIGR00135">
    <property type="entry name" value="gatC"/>
    <property type="match status" value="1"/>
</dbReference>
<dbReference type="InterPro" id="IPR036113">
    <property type="entry name" value="Asp/Glu-ADT_sf_sub_c"/>
</dbReference>
<dbReference type="Gene3D" id="1.10.20.60">
    <property type="entry name" value="Glu-tRNAGln amidotransferase C subunit, N-terminal domain"/>
    <property type="match status" value="1"/>
</dbReference>
<keyword evidence="1" id="KW-0547">Nucleotide-binding</keyword>
<comment type="catalytic activity">
    <reaction evidence="1">
        <text>L-glutamyl-tRNA(Gln) + L-glutamine + ATP + H2O = L-glutaminyl-tRNA(Gln) + L-glutamate + ADP + phosphate + H(+)</text>
        <dbReference type="Rhea" id="RHEA:17521"/>
        <dbReference type="Rhea" id="RHEA-COMP:9681"/>
        <dbReference type="Rhea" id="RHEA-COMP:9684"/>
        <dbReference type="ChEBI" id="CHEBI:15377"/>
        <dbReference type="ChEBI" id="CHEBI:15378"/>
        <dbReference type="ChEBI" id="CHEBI:29985"/>
        <dbReference type="ChEBI" id="CHEBI:30616"/>
        <dbReference type="ChEBI" id="CHEBI:43474"/>
        <dbReference type="ChEBI" id="CHEBI:58359"/>
        <dbReference type="ChEBI" id="CHEBI:78520"/>
        <dbReference type="ChEBI" id="CHEBI:78521"/>
        <dbReference type="ChEBI" id="CHEBI:456216"/>
    </reaction>
</comment>
<proteinExistence type="inferred from homology"/>
<comment type="subunit">
    <text evidence="1">Heterotrimer of A, B and C subunits.</text>
</comment>
<dbReference type="PANTHER" id="PTHR15004">
    <property type="entry name" value="GLUTAMYL-TRNA(GLN) AMIDOTRANSFERASE SUBUNIT C, MITOCHONDRIAL"/>
    <property type="match status" value="1"/>
</dbReference>
<reference evidence="3" key="1">
    <citation type="submission" date="2020-02" db="EMBL/GenBank/DDBJ databases">
        <authorList>
            <person name="Meier V. D."/>
        </authorList>
    </citation>
    <scope>NUCLEOTIDE SEQUENCE</scope>
    <source>
        <strain evidence="3">AVDCRST_MAG38</strain>
    </source>
</reference>
<dbReference type="GO" id="GO:0006412">
    <property type="term" value="P:translation"/>
    <property type="evidence" value="ECO:0007669"/>
    <property type="project" value="UniProtKB-UniRule"/>
</dbReference>
<keyword evidence="1" id="KW-0067">ATP-binding</keyword>
<dbReference type="GO" id="GO:0016740">
    <property type="term" value="F:transferase activity"/>
    <property type="evidence" value="ECO:0007669"/>
    <property type="project" value="UniProtKB-KW"/>
</dbReference>
<comment type="catalytic activity">
    <reaction evidence="1">
        <text>L-aspartyl-tRNA(Asn) + L-glutamine + ATP + H2O = L-asparaginyl-tRNA(Asn) + L-glutamate + ADP + phosphate + 2 H(+)</text>
        <dbReference type="Rhea" id="RHEA:14513"/>
        <dbReference type="Rhea" id="RHEA-COMP:9674"/>
        <dbReference type="Rhea" id="RHEA-COMP:9677"/>
        <dbReference type="ChEBI" id="CHEBI:15377"/>
        <dbReference type="ChEBI" id="CHEBI:15378"/>
        <dbReference type="ChEBI" id="CHEBI:29985"/>
        <dbReference type="ChEBI" id="CHEBI:30616"/>
        <dbReference type="ChEBI" id="CHEBI:43474"/>
        <dbReference type="ChEBI" id="CHEBI:58359"/>
        <dbReference type="ChEBI" id="CHEBI:78515"/>
        <dbReference type="ChEBI" id="CHEBI:78516"/>
        <dbReference type="ChEBI" id="CHEBI:456216"/>
    </reaction>
</comment>
<dbReference type="AlphaFoldDB" id="A0A6J4RD18"/>
<comment type="function">
    <text evidence="1">Allows the formation of correctly charged Asn-tRNA(Asn) or Gln-tRNA(Gln) through the transamidation of misacylated Asp-tRNA(Asn) or Glu-tRNA(Gln) in organisms which lack either or both of asparaginyl-tRNA or glutaminyl-tRNA synthetases. The reaction takes place in the presence of glutamine and ATP through an activated phospho-Asp-tRNA(Asn) or phospho-Glu-tRNA(Gln).</text>
</comment>
<keyword evidence="1 3" id="KW-0436">Ligase</keyword>